<dbReference type="Proteomes" id="UP001190700">
    <property type="component" value="Unassembled WGS sequence"/>
</dbReference>
<gene>
    <name evidence="3" type="ORF">CYMTET_56469</name>
</gene>
<keyword evidence="2" id="KW-0812">Transmembrane</keyword>
<keyword evidence="2" id="KW-1133">Transmembrane helix</keyword>
<feature type="transmembrane region" description="Helical" evidence="2">
    <location>
        <begin position="609"/>
        <end position="627"/>
    </location>
</feature>
<keyword evidence="4" id="KW-1185">Reference proteome</keyword>
<reference evidence="3 4" key="1">
    <citation type="journal article" date="2015" name="Genome Biol. Evol.">
        <title>Comparative Genomics of a Bacterivorous Green Alga Reveals Evolutionary Causalities and Consequences of Phago-Mixotrophic Mode of Nutrition.</title>
        <authorList>
            <person name="Burns J.A."/>
            <person name="Paasch A."/>
            <person name="Narechania A."/>
            <person name="Kim E."/>
        </authorList>
    </citation>
    <scope>NUCLEOTIDE SEQUENCE [LARGE SCALE GENOMIC DNA]</scope>
    <source>
        <strain evidence="3 4">PLY_AMNH</strain>
    </source>
</reference>
<dbReference type="AlphaFoldDB" id="A0AAE0BAV9"/>
<dbReference type="EMBL" id="LGRX02035777">
    <property type="protein sequence ID" value="KAK3233216.1"/>
    <property type="molecule type" value="Genomic_DNA"/>
</dbReference>
<feature type="transmembrane region" description="Helical" evidence="2">
    <location>
        <begin position="873"/>
        <end position="898"/>
    </location>
</feature>
<evidence type="ECO:0000256" key="2">
    <source>
        <dbReference type="SAM" id="Phobius"/>
    </source>
</evidence>
<feature type="region of interest" description="Disordered" evidence="1">
    <location>
        <begin position="284"/>
        <end position="303"/>
    </location>
</feature>
<name>A0AAE0BAV9_9CHLO</name>
<evidence type="ECO:0000313" key="4">
    <source>
        <dbReference type="Proteomes" id="UP001190700"/>
    </source>
</evidence>
<evidence type="ECO:0000313" key="3">
    <source>
        <dbReference type="EMBL" id="KAK3233216.1"/>
    </source>
</evidence>
<protein>
    <submittedName>
        <fullName evidence="3">TRP-like ion channel Pkd2</fullName>
    </submittedName>
</protein>
<keyword evidence="2" id="KW-0472">Membrane</keyword>
<feature type="compositionally biased region" description="Pro residues" evidence="1">
    <location>
        <begin position="294"/>
        <end position="303"/>
    </location>
</feature>
<organism evidence="3 4">
    <name type="scientific">Cymbomonas tetramitiformis</name>
    <dbReference type="NCBI Taxonomy" id="36881"/>
    <lineage>
        <taxon>Eukaryota</taxon>
        <taxon>Viridiplantae</taxon>
        <taxon>Chlorophyta</taxon>
        <taxon>Pyramimonadophyceae</taxon>
        <taxon>Pyramimonadales</taxon>
        <taxon>Pyramimonadaceae</taxon>
        <taxon>Cymbomonas</taxon>
    </lineage>
</organism>
<proteinExistence type="predicted"/>
<comment type="caution">
    <text evidence="3">The sequence shown here is derived from an EMBL/GenBank/DDBJ whole genome shotgun (WGS) entry which is preliminary data.</text>
</comment>
<evidence type="ECO:0000256" key="1">
    <source>
        <dbReference type="SAM" id="MobiDB-lite"/>
    </source>
</evidence>
<feature type="transmembrane region" description="Helical" evidence="2">
    <location>
        <begin position="661"/>
        <end position="682"/>
    </location>
</feature>
<feature type="transmembrane region" description="Helical" evidence="2">
    <location>
        <begin position="802"/>
        <end position="824"/>
    </location>
</feature>
<accession>A0AAE0BAV9</accession>
<sequence>MRRVIYVIEEQAEALRNPGSPEAAAFVEGVAEVLNDGTSTAGEEVAASDVAIVAVDMQESGTGEHSLAVTFTTAVATAVPPTQENGQHRNRRSILDEQGGALVARSNDVAATLTAAARDGRMSASLAQAATSNNASLSTEVAGLAGEPSYEQLSPEVHECVASLVPSVDLLAAYMTGIEQGIANLKRDSIGLDDSLAGTLDTMGLAGGSPTAWSARLTDVWLTAADGDEVNIEALMETAEDIAEKLVLLIQSHELSQDAAYEADLRLAAAVNITSKMLLRLSEDASKKPASSSPSPPPPPPSIPIEQAIAALLSADCSLDVNSEQLAPIILELAAQPIERRYTFAVEKVGESAVPVQSESRRQLLAKKSAGQEDEHVRATYWDYTKHDDWTLAPATRVDPVARLPAESQARYVALERNRLVGGLLLHVQRKQVVAPSVCTRRFQHLVKSCYSEEVAESFGTDTVFSPGASLYRPDLQMQPSRDQPFTENLPVLLSATGCPDPYQADTTIFLLSNALLALLNSRCCLEACIHGRSPPGPCFTTRLGCLSSSIDTGLGAWRAQELYNLIEEGSYIDESISHLEAVMLTWNAQRQAWGFLQLDWSSPAGASALWLLLHVLWVVVSLAVFAKEVAGLTPRALEATYKQDAYLSNLMTHYCGFGRVLASCGACLQLVVLGVFFAYHYSMLHVVQQALQYNIYHDLHAGANFFLSAREAGEAEPSASAEPDAAALIEAGVPPWTRPEDNSGLEEYAENLQQMRQLGALYQLFFMLQALRTLIMMLRMLNTSMGQKRLAVVSKTVVTSFGELIQCIPFFTSLGCFAILFNVELGHRLPFFSNLSDAFRVVAFFAFLGDYKSVRDEGWEDSGSTRFKEDMYIVLFVVMYMFFLGNFIMAIVCDSVYVSDSKARAIPLAAAFSVLMMVHWKEGKDSATTIDDLQLYYKNRVNRLIIRKCPSMERVLKTLLLPEEHRKREKRLAKQKHQMPLSKQMPMKLKGAALAHNEESSDDRMITAGASTISSQRLVSLLAVAAEEVEASVRIRSIEEELREGKLEEVLLQLSANLLRKLGVPSSQAANTTKNVHMDVDVETTKRVAEGCMQSLFEFQQKMERKQQMTTEKLVSSIEQVLRRFAR</sequence>
<feature type="transmembrane region" description="Helical" evidence="2">
    <location>
        <begin position="761"/>
        <end position="782"/>
    </location>
</feature>